<keyword evidence="4" id="KW-0238">DNA-binding</keyword>
<feature type="domain" description="Zn(2)-C6 fungal-type" evidence="8">
    <location>
        <begin position="193"/>
        <end position="224"/>
    </location>
</feature>
<sequence length="591" mass="64666">MLSRSLPVDATPASLGQRRGISDLARIALNLTWASKRAEVDDSARTRAYPSPPMSGSPPLPSKPFQGAGERGQVPGGYPVVTPQDAYRGTPNQQTSIDPRGPQSMPQPLPRLFQQEQQDAMPYPYRRAEESLARPAPYAQPGVPGMPHQQGYLTGGPSGPAPYPAPSRLPGADTQQMTSPKSQRKTKGHVASACVPCKRAHLRCDAQRPCSRCITNGKEESCVDVQHKKRGRPRLRDDRDTRYDPSRFSHPQDATARRPLSIYPSSGVMGSGDPMPPRYLERAPPADSNIYAVPSAIAARVPEPVAFLNMKMEFAKVSPVFVDAIGGANMPGRNLSDVVVSAERDKVLAIRSQLLEEQTRKEPNYLPPILARLDHIIQGLGFSTEEVGRFQLERQEYLTFRTFDGQARPYPVRLGLAKEGSIYFVVLVLNLVPRHSYPQAPSPLFRDAAQAYNVPQAPLTAYGQRAPVSAAFDPARQRFSEGPLGSRPPGSSTQLPPNPAPGIGVGAASYAPSPSRQEFPGPTSYHIPRSELTTAIRPRPQPQPSFQLPPIRAQQDHDEHSGERTWSREERPGRVDIGGLIERPDVPGQPR</sequence>
<dbReference type="GO" id="GO:0008270">
    <property type="term" value="F:zinc ion binding"/>
    <property type="evidence" value="ECO:0007669"/>
    <property type="project" value="InterPro"/>
</dbReference>
<dbReference type="PANTHER" id="PTHR47659:SF4">
    <property type="entry name" value="ZN(II)2CYS6 TRANSCRIPTION FACTOR (EUROFUNG)"/>
    <property type="match status" value="1"/>
</dbReference>
<evidence type="ECO:0000256" key="5">
    <source>
        <dbReference type="ARBA" id="ARBA00023163"/>
    </source>
</evidence>
<keyword evidence="10" id="KW-1185">Reference proteome</keyword>
<dbReference type="SMART" id="SM00066">
    <property type="entry name" value="GAL4"/>
    <property type="match status" value="1"/>
</dbReference>
<feature type="region of interest" description="Disordered" evidence="7">
    <location>
        <begin position="36"/>
        <end position="109"/>
    </location>
</feature>
<evidence type="ECO:0000256" key="7">
    <source>
        <dbReference type="SAM" id="MobiDB-lite"/>
    </source>
</evidence>
<feature type="region of interest" description="Disordered" evidence="7">
    <location>
        <begin position="136"/>
        <end position="187"/>
    </location>
</feature>
<feature type="compositionally biased region" description="Pro residues" evidence="7">
    <location>
        <begin position="50"/>
        <end position="62"/>
    </location>
</feature>
<dbReference type="Proteomes" id="UP000050424">
    <property type="component" value="Unassembled WGS sequence"/>
</dbReference>
<evidence type="ECO:0000259" key="8">
    <source>
        <dbReference type="PROSITE" id="PS50048"/>
    </source>
</evidence>
<feature type="region of interest" description="Disordered" evidence="7">
    <location>
        <begin position="478"/>
        <end position="591"/>
    </location>
</feature>
<accession>A0A0P7ALB8</accession>
<keyword evidence="3" id="KW-0805">Transcription regulation</keyword>
<dbReference type="InterPro" id="IPR001138">
    <property type="entry name" value="Zn2Cys6_DnaBD"/>
</dbReference>
<reference evidence="9 10" key="1">
    <citation type="submission" date="2015-09" db="EMBL/GenBank/DDBJ databases">
        <title>Draft genome of a European isolate of the apple canker pathogen Neonectria ditissima.</title>
        <authorList>
            <person name="Gomez-Cortecero A."/>
            <person name="Harrison R.J."/>
            <person name="Armitage A.D."/>
        </authorList>
    </citation>
    <scope>NUCLEOTIDE SEQUENCE [LARGE SCALE GENOMIC DNA]</scope>
    <source>
        <strain evidence="9 10">R09/05</strain>
    </source>
</reference>
<dbReference type="Gene3D" id="4.10.240.10">
    <property type="entry name" value="Zn(2)-C6 fungal-type DNA-binding domain"/>
    <property type="match status" value="1"/>
</dbReference>
<dbReference type="OrthoDB" id="5575144at2759"/>
<dbReference type="InterPro" id="IPR036864">
    <property type="entry name" value="Zn2-C6_fun-type_DNA-bd_sf"/>
</dbReference>
<dbReference type="PROSITE" id="PS50048">
    <property type="entry name" value="ZN2_CY6_FUNGAL_2"/>
    <property type="match status" value="1"/>
</dbReference>
<keyword evidence="1" id="KW-0479">Metal-binding</keyword>
<dbReference type="Pfam" id="PF00172">
    <property type="entry name" value="Zn_clus"/>
    <property type="match status" value="1"/>
</dbReference>
<keyword evidence="2" id="KW-0862">Zinc</keyword>
<dbReference type="PROSITE" id="PS00463">
    <property type="entry name" value="ZN2_CY6_FUNGAL_1"/>
    <property type="match status" value="1"/>
</dbReference>
<dbReference type="CDD" id="cd00067">
    <property type="entry name" value="GAL4"/>
    <property type="match status" value="1"/>
</dbReference>
<dbReference type="SUPFAM" id="SSF57701">
    <property type="entry name" value="Zn2/Cys6 DNA-binding domain"/>
    <property type="match status" value="1"/>
</dbReference>
<name>A0A0P7ALB8_9HYPO</name>
<dbReference type="InterPro" id="IPR050335">
    <property type="entry name" value="ERT1_acuK_gluconeogen_tf"/>
</dbReference>
<organism evidence="9 10">
    <name type="scientific">Neonectria ditissima</name>
    <dbReference type="NCBI Taxonomy" id="78410"/>
    <lineage>
        <taxon>Eukaryota</taxon>
        <taxon>Fungi</taxon>
        <taxon>Dikarya</taxon>
        <taxon>Ascomycota</taxon>
        <taxon>Pezizomycotina</taxon>
        <taxon>Sordariomycetes</taxon>
        <taxon>Hypocreomycetidae</taxon>
        <taxon>Hypocreales</taxon>
        <taxon>Nectriaceae</taxon>
        <taxon>Neonectria</taxon>
    </lineage>
</organism>
<dbReference type="GO" id="GO:0000981">
    <property type="term" value="F:DNA-binding transcription factor activity, RNA polymerase II-specific"/>
    <property type="evidence" value="ECO:0007669"/>
    <property type="project" value="InterPro"/>
</dbReference>
<dbReference type="AlphaFoldDB" id="A0A0P7ALB8"/>
<evidence type="ECO:0000256" key="3">
    <source>
        <dbReference type="ARBA" id="ARBA00023015"/>
    </source>
</evidence>
<protein>
    <recommendedName>
        <fullName evidence="8">Zn(2)-C6 fungal-type domain-containing protein</fullName>
    </recommendedName>
</protein>
<evidence type="ECO:0000256" key="6">
    <source>
        <dbReference type="ARBA" id="ARBA00023242"/>
    </source>
</evidence>
<evidence type="ECO:0000313" key="10">
    <source>
        <dbReference type="Proteomes" id="UP000050424"/>
    </source>
</evidence>
<feature type="compositionally biased region" description="Basic and acidic residues" evidence="7">
    <location>
        <begin position="554"/>
        <end position="574"/>
    </location>
</feature>
<keyword evidence="5" id="KW-0804">Transcription</keyword>
<comment type="caution">
    <text evidence="9">The sequence shown here is derived from an EMBL/GenBank/DDBJ whole genome shotgun (WGS) entry which is preliminary data.</text>
</comment>
<feature type="compositionally biased region" description="Basic and acidic residues" evidence="7">
    <location>
        <begin position="36"/>
        <end position="45"/>
    </location>
</feature>
<proteinExistence type="predicted"/>
<dbReference type="EMBL" id="LKCW01000303">
    <property type="protein sequence ID" value="KPM34766.1"/>
    <property type="molecule type" value="Genomic_DNA"/>
</dbReference>
<dbReference type="PANTHER" id="PTHR47659">
    <property type="entry name" value="ZN(II)2CYS6 TRANSCRIPTION FACTOR (EUROFUNG)-RELATED"/>
    <property type="match status" value="1"/>
</dbReference>
<evidence type="ECO:0000313" key="9">
    <source>
        <dbReference type="EMBL" id="KPM34766.1"/>
    </source>
</evidence>
<evidence type="ECO:0000256" key="1">
    <source>
        <dbReference type="ARBA" id="ARBA00022723"/>
    </source>
</evidence>
<keyword evidence="6" id="KW-0539">Nucleus</keyword>
<evidence type="ECO:0000256" key="4">
    <source>
        <dbReference type="ARBA" id="ARBA00023125"/>
    </source>
</evidence>
<evidence type="ECO:0000256" key="2">
    <source>
        <dbReference type="ARBA" id="ARBA00022833"/>
    </source>
</evidence>
<dbReference type="GO" id="GO:0003677">
    <property type="term" value="F:DNA binding"/>
    <property type="evidence" value="ECO:0007669"/>
    <property type="project" value="UniProtKB-KW"/>
</dbReference>
<feature type="region of interest" description="Disordered" evidence="7">
    <location>
        <begin position="223"/>
        <end position="272"/>
    </location>
</feature>
<gene>
    <name evidence="9" type="ORF">AK830_g11816</name>
</gene>
<feature type="compositionally biased region" description="Basic and acidic residues" evidence="7">
    <location>
        <begin position="234"/>
        <end position="247"/>
    </location>
</feature>